<sequence length="240" mass="26056">MTGLCQIVGMGPGDPELLTLKAVRCLAEADVVAWFAARGKPGHARVIAGDHVTSAARTLRFDYPYTTGVSVDDPAYLEGMGRFYDDCAAQLSEALALGRRVVVLCEGDPFLYGSAMYLFDRLSPHHRCEVVPGITGMSGCWSAACLPMVHGDDILSVLPATLDGDRLAACLAQGDAHVIMKIGRNLPKVRDALRRAGREAQAIYVERGTQPEQLCLAMERAPDRAPYFSMILVPGRRRPR</sequence>
<keyword evidence="11" id="KW-1185">Reference proteome</keyword>
<keyword evidence="4 8" id="KW-0489">Methyltransferase</keyword>
<name>A0A511BLM0_9PROT</name>
<dbReference type="GO" id="GO:0030788">
    <property type="term" value="F:precorrin-2 C20-methyltransferase activity"/>
    <property type="evidence" value="ECO:0007669"/>
    <property type="project" value="InterPro"/>
</dbReference>
<comment type="caution">
    <text evidence="10">The sequence shown here is derived from an EMBL/GenBank/DDBJ whole genome shotgun (WGS) entry which is preliminary data.</text>
</comment>
<dbReference type="NCBIfam" id="TIGR01467">
    <property type="entry name" value="cobI_cbiL"/>
    <property type="match status" value="1"/>
</dbReference>
<evidence type="ECO:0000313" key="11">
    <source>
        <dbReference type="Proteomes" id="UP000321405"/>
    </source>
</evidence>
<dbReference type="GO" id="GO:0009236">
    <property type="term" value="P:cobalamin biosynthetic process"/>
    <property type="evidence" value="ECO:0007669"/>
    <property type="project" value="UniProtKB-UniRule"/>
</dbReference>
<dbReference type="AlphaFoldDB" id="A0A511BLM0"/>
<comment type="pathway">
    <text evidence="1">Cofactor biosynthesis; adenosylcobalamin biosynthesis.</text>
</comment>
<reference evidence="10 11" key="1">
    <citation type="submission" date="2019-07" db="EMBL/GenBank/DDBJ databases">
        <title>Whole genome shotgun sequence of Swaminathania salitolerans NBRC 104436.</title>
        <authorList>
            <person name="Hosoyama A."/>
            <person name="Uohara A."/>
            <person name="Ohji S."/>
            <person name="Ichikawa N."/>
        </authorList>
    </citation>
    <scope>NUCLEOTIDE SEQUENCE [LARGE SCALE GENOMIC DNA]</scope>
    <source>
        <strain evidence="10 11">NBRC 104436</strain>
    </source>
</reference>
<dbReference type="PIRSF" id="PIRSF036427">
    <property type="entry name" value="Precrrn-2_mtase"/>
    <property type="match status" value="1"/>
</dbReference>
<protein>
    <submittedName>
        <fullName evidence="10">Precorrin-2 C(20)-methyltransferase</fullName>
    </submittedName>
</protein>
<dbReference type="CDD" id="cd11645">
    <property type="entry name" value="Precorrin_2_C20_MT"/>
    <property type="match status" value="1"/>
</dbReference>
<dbReference type="PANTHER" id="PTHR43467">
    <property type="entry name" value="COBALT-PRECORRIN-2 C(20)-METHYLTRANSFERASE"/>
    <property type="match status" value="1"/>
</dbReference>
<dbReference type="OrthoDB" id="9804789at2"/>
<dbReference type="SUPFAM" id="SSF53790">
    <property type="entry name" value="Tetrapyrrole methylase"/>
    <property type="match status" value="1"/>
</dbReference>
<dbReference type="Gene3D" id="3.40.1010.10">
    <property type="entry name" value="Cobalt-precorrin-4 Transmethylase, Domain 1"/>
    <property type="match status" value="1"/>
</dbReference>
<evidence type="ECO:0000259" key="9">
    <source>
        <dbReference type="Pfam" id="PF00590"/>
    </source>
</evidence>
<organism evidence="10 11">
    <name type="scientific">Swaminathania salitolerans</name>
    <dbReference type="NCBI Taxonomy" id="182838"/>
    <lineage>
        <taxon>Bacteria</taxon>
        <taxon>Pseudomonadati</taxon>
        <taxon>Pseudomonadota</taxon>
        <taxon>Alphaproteobacteria</taxon>
        <taxon>Acetobacterales</taxon>
        <taxon>Acetobacteraceae</taxon>
        <taxon>Swaminathania</taxon>
    </lineage>
</organism>
<dbReference type="InterPro" id="IPR012382">
    <property type="entry name" value="CobI/CbiL"/>
</dbReference>
<dbReference type="EMBL" id="BJVC01000001">
    <property type="protein sequence ID" value="GEL00992.1"/>
    <property type="molecule type" value="Genomic_DNA"/>
</dbReference>
<evidence type="ECO:0000256" key="5">
    <source>
        <dbReference type="ARBA" id="ARBA00022679"/>
    </source>
</evidence>
<evidence type="ECO:0000313" key="10">
    <source>
        <dbReference type="EMBL" id="GEL00992.1"/>
    </source>
</evidence>
<evidence type="ECO:0000256" key="1">
    <source>
        <dbReference type="ARBA" id="ARBA00004953"/>
    </source>
</evidence>
<dbReference type="Gene3D" id="3.30.950.10">
    <property type="entry name" value="Methyltransferase, Cobalt-precorrin-4 Transmethylase, Domain 2"/>
    <property type="match status" value="1"/>
</dbReference>
<evidence type="ECO:0000256" key="7">
    <source>
        <dbReference type="PIRNR" id="PIRNR036427"/>
    </source>
</evidence>
<evidence type="ECO:0000256" key="6">
    <source>
        <dbReference type="ARBA" id="ARBA00022691"/>
    </source>
</evidence>
<dbReference type="InterPro" id="IPR006364">
    <property type="entry name" value="CobI/CbiL/CobIJ_dom"/>
</dbReference>
<dbReference type="InterPro" id="IPR014776">
    <property type="entry name" value="4pyrrole_Mease_sub2"/>
</dbReference>
<dbReference type="InterPro" id="IPR035996">
    <property type="entry name" value="4pyrrol_Methylase_sf"/>
</dbReference>
<feature type="domain" description="Tetrapyrrole methylase" evidence="9">
    <location>
        <begin position="7"/>
        <end position="214"/>
    </location>
</feature>
<dbReference type="RefSeq" id="WP_147092027.1">
    <property type="nucleotide sequence ID" value="NZ_BJVC01000001.1"/>
</dbReference>
<proteinExistence type="inferred from homology"/>
<keyword evidence="6" id="KW-0949">S-adenosyl-L-methionine</keyword>
<evidence type="ECO:0000256" key="3">
    <source>
        <dbReference type="ARBA" id="ARBA00022573"/>
    </source>
</evidence>
<dbReference type="PANTHER" id="PTHR43467:SF2">
    <property type="entry name" value="COBALT-PRECORRIN-2 C(20)-METHYLTRANSFERASE"/>
    <property type="match status" value="1"/>
</dbReference>
<evidence type="ECO:0000256" key="4">
    <source>
        <dbReference type="ARBA" id="ARBA00022603"/>
    </source>
</evidence>
<evidence type="ECO:0000256" key="8">
    <source>
        <dbReference type="RuleBase" id="RU003960"/>
    </source>
</evidence>
<dbReference type="Pfam" id="PF00590">
    <property type="entry name" value="TP_methylase"/>
    <property type="match status" value="1"/>
</dbReference>
<dbReference type="PROSITE" id="PS00840">
    <property type="entry name" value="SUMT_2"/>
    <property type="match status" value="1"/>
</dbReference>
<dbReference type="InterPro" id="IPR003043">
    <property type="entry name" value="Uropor_MeTrfase_CS"/>
</dbReference>
<dbReference type="Proteomes" id="UP000321405">
    <property type="component" value="Unassembled WGS sequence"/>
</dbReference>
<evidence type="ECO:0000256" key="2">
    <source>
        <dbReference type="ARBA" id="ARBA00005879"/>
    </source>
</evidence>
<dbReference type="InterPro" id="IPR000878">
    <property type="entry name" value="4pyrrol_Mease"/>
</dbReference>
<keyword evidence="3" id="KW-0169">Cobalamin biosynthesis</keyword>
<comment type="similarity">
    <text evidence="2 7 8">Belongs to the precorrin methyltransferase family.</text>
</comment>
<dbReference type="InterPro" id="IPR014777">
    <property type="entry name" value="4pyrrole_Mease_sub1"/>
</dbReference>
<keyword evidence="5 8" id="KW-0808">Transferase</keyword>
<dbReference type="GO" id="GO:0032259">
    <property type="term" value="P:methylation"/>
    <property type="evidence" value="ECO:0007669"/>
    <property type="project" value="UniProtKB-KW"/>
</dbReference>
<accession>A0A511BLM0</accession>
<dbReference type="NCBIfam" id="NF004647">
    <property type="entry name" value="PRK05990.1"/>
    <property type="match status" value="1"/>
</dbReference>
<dbReference type="UniPathway" id="UPA00148"/>
<gene>
    <name evidence="10" type="primary">cobI</name>
    <name evidence="10" type="ORF">SSA02_01550</name>
</gene>